<dbReference type="Pfam" id="PF00015">
    <property type="entry name" value="MCPsignal"/>
    <property type="match status" value="1"/>
</dbReference>
<name>A0A4Z0LV27_9GAMM</name>
<dbReference type="InterPro" id="IPR004089">
    <property type="entry name" value="MCPsignal_dom"/>
</dbReference>
<dbReference type="EMBL" id="SRLE01000017">
    <property type="protein sequence ID" value="TGD70915.1"/>
    <property type="molecule type" value="Genomic_DNA"/>
</dbReference>
<dbReference type="GO" id="GO:0006935">
    <property type="term" value="P:chemotaxis"/>
    <property type="evidence" value="ECO:0007669"/>
    <property type="project" value="UniProtKB-KW"/>
</dbReference>
<gene>
    <name evidence="6" type="ORF">E4634_20130</name>
</gene>
<proteinExistence type="inferred from homology"/>
<dbReference type="OrthoDB" id="9177152at2"/>
<dbReference type="RefSeq" id="WP_135446480.1">
    <property type="nucleotide sequence ID" value="NZ_SRLE01000017.1"/>
</dbReference>
<feature type="region of interest" description="Disordered" evidence="4">
    <location>
        <begin position="675"/>
        <end position="719"/>
    </location>
</feature>
<dbReference type="SMART" id="SM00283">
    <property type="entry name" value="MA"/>
    <property type="match status" value="1"/>
</dbReference>
<dbReference type="AlphaFoldDB" id="A0A4Z0LV27"/>
<keyword evidence="7" id="KW-1185">Reference proteome</keyword>
<evidence type="ECO:0000256" key="3">
    <source>
        <dbReference type="PROSITE-ProRule" id="PRU00284"/>
    </source>
</evidence>
<comment type="caution">
    <text evidence="6">The sequence shown here is derived from an EMBL/GenBank/DDBJ whole genome shotgun (WGS) entry which is preliminary data.</text>
</comment>
<dbReference type="GO" id="GO:0005886">
    <property type="term" value="C:plasma membrane"/>
    <property type="evidence" value="ECO:0007669"/>
    <property type="project" value="TreeGrafter"/>
</dbReference>
<feature type="domain" description="Methyl-accepting transducer" evidence="5">
    <location>
        <begin position="397"/>
        <end position="634"/>
    </location>
</feature>
<comment type="similarity">
    <text evidence="2">Belongs to the methyl-accepting chemotaxis (MCP) protein family.</text>
</comment>
<dbReference type="Gene3D" id="1.10.287.950">
    <property type="entry name" value="Methyl-accepting chemotaxis protein"/>
    <property type="match status" value="1"/>
</dbReference>
<evidence type="ECO:0000256" key="1">
    <source>
        <dbReference type="ARBA" id="ARBA00022500"/>
    </source>
</evidence>
<reference evidence="6 7" key="1">
    <citation type="submission" date="2019-04" db="EMBL/GenBank/DDBJ databases">
        <title>Taxonomy of novel Haliea sp. from mangrove soil of West Coast of India.</title>
        <authorList>
            <person name="Verma A."/>
            <person name="Kumar P."/>
            <person name="Krishnamurthi S."/>
        </authorList>
    </citation>
    <scope>NUCLEOTIDE SEQUENCE [LARGE SCALE GENOMIC DNA]</scope>
    <source>
        <strain evidence="6 7">SAOS-164</strain>
    </source>
</reference>
<organism evidence="6 7">
    <name type="scientific">Mangrovimicrobium sediminis</name>
    <dbReference type="NCBI Taxonomy" id="2562682"/>
    <lineage>
        <taxon>Bacteria</taxon>
        <taxon>Pseudomonadati</taxon>
        <taxon>Pseudomonadota</taxon>
        <taxon>Gammaproteobacteria</taxon>
        <taxon>Cellvibrionales</taxon>
        <taxon>Halieaceae</taxon>
        <taxon>Mangrovimicrobium</taxon>
    </lineage>
</organism>
<dbReference type="GO" id="GO:0007165">
    <property type="term" value="P:signal transduction"/>
    <property type="evidence" value="ECO:0007669"/>
    <property type="project" value="UniProtKB-KW"/>
</dbReference>
<dbReference type="PROSITE" id="PS50111">
    <property type="entry name" value="CHEMOTAXIS_TRANSDUC_2"/>
    <property type="match status" value="1"/>
</dbReference>
<dbReference type="SUPFAM" id="SSF58104">
    <property type="entry name" value="Methyl-accepting chemotaxis protein (MCP) signaling domain"/>
    <property type="match status" value="1"/>
</dbReference>
<dbReference type="GO" id="GO:0004888">
    <property type="term" value="F:transmembrane signaling receptor activity"/>
    <property type="evidence" value="ECO:0007669"/>
    <property type="project" value="TreeGrafter"/>
</dbReference>
<protein>
    <recommendedName>
        <fullName evidence="5">Methyl-accepting transducer domain-containing protein</fullName>
    </recommendedName>
</protein>
<keyword evidence="1" id="KW-0145">Chemotaxis</keyword>
<dbReference type="Proteomes" id="UP000298050">
    <property type="component" value="Unassembled WGS sequence"/>
</dbReference>
<accession>A0A4Z0LV27</accession>
<dbReference type="PANTHER" id="PTHR43531">
    <property type="entry name" value="PROTEIN ICFG"/>
    <property type="match status" value="1"/>
</dbReference>
<evidence type="ECO:0000259" key="5">
    <source>
        <dbReference type="PROSITE" id="PS50111"/>
    </source>
</evidence>
<dbReference type="InterPro" id="IPR051310">
    <property type="entry name" value="MCP_chemotaxis"/>
</dbReference>
<evidence type="ECO:0000256" key="2">
    <source>
        <dbReference type="ARBA" id="ARBA00029447"/>
    </source>
</evidence>
<keyword evidence="3" id="KW-0807">Transducer</keyword>
<sequence length="719" mass="77525">MRSMIKKQRGRVDSVLTLSAVGLVAAVAALGVNMWQMSVSSSYDEEYRSTASDMRVISQDINLESREAFSGSEAAFSELAKSRRAFPAEMLVLRDGNEDVPAPGESMAPYVNTIEKQWGSVAADVDAILKAKQRILFVRGVSQNLNANIKTIQAYFADMVDILGGANVSSETLLAAQQQLWLIERIGRNIDRILAGGKDATAAAEEFKQDALLFQRNMEGMRNGDRARGIDQLRSAAALETLDLAEGLYAQVSGSVNDIYDAHQEIIRAAQAANAIADAAPTLAVATGNAMVQVDKLADERTFSPLTASLLGLLAMVFLGTIGVRFNGSRAQERQAQEQALAMESEVQQKVREIQPLAEGNLSRDLTATTGITAPIAIAVNQLLDWMRSVVRSVNSSSEQVRAAVDESSNAATEVKGSLEEVGSIVADTASTSVELREINSNMSELAETTQQASDQAVSAAREGDVGIETLMVSVEEIRESQQTVAKTSKRLGDDIEIVADLLFRIREVANAISTLAMNTRIEAASHSGEGGQRFAGIADETGKLANQTNEIVQEADRAIRSVSNRMAESNRNMEGATQSLVKLSSIASDVRERFGHILSLSENARNYMADMREQINQSSASSSHVTESVSDILSKTLQTQRAADRMESATNDLRSLFDRLREDTQRFKLSDEATDLRAAPRTSRVAPVQVAVAGASEDTDDEESAPAGYTGDLTQKAS</sequence>
<evidence type="ECO:0000256" key="4">
    <source>
        <dbReference type="SAM" id="MobiDB-lite"/>
    </source>
</evidence>
<dbReference type="PANTHER" id="PTHR43531:SF11">
    <property type="entry name" value="METHYL-ACCEPTING CHEMOTAXIS PROTEIN 3"/>
    <property type="match status" value="1"/>
</dbReference>
<evidence type="ECO:0000313" key="6">
    <source>
        <dbReference type="EMBL" id="TGD70915.1"/>
    </source>
</evidence>
<evidence type="ECO:0000313" key="7">
    <source>
        <dbReference type="Proteomes" id="UP000298050"/>
    </source>
</evidence>